<evidence type="ECO:0000256" key="4">
    <source>
        <dbReference type="ARBA" id="ARBA00023172"/>
    </source>
</evidence>
<dbReference type="InterPro" id="IPR011010">
    <property type="entry name" value="DNA_brk_join_enz"/>
</dbReference>
<comment type="caution">
    <text evidence="6">The sequence shown here is derived from an EMBL/GenBank/DDBJ whole genome shotgun (WGS) entry which is preliminary data.</text>
</comment>
<evidence type="ECO:0000256" key="1">
    <source>
        <dbReference type="ARBA" id="ARBA00008857"/>
    </source>
</evidence>
<dbReference type="InterPro" id="IPR050808">
    <property type="entry name" value="Phage_Integrase"/>
</dbReference>
<dbReference type="Proteomes" id="UP000477722">
    <property type="component" value="Unassembled WGS sequence"/>
</dbReference>
<dbReference type="PANTHER" id="PTHR30629:SF2">
    <property type="entry name" value="PROPHAGE INTEGRASE INTS-RELATED"/>
    <property type="match status" value="1"/>
</dbReference>
<dbReference type="Pfam" id="PF00589">
    <property type="entry name" value="Phage_integrase"/>
    <property type="match status" value="1"/>
</dbReference>
<proteinExistence type="inferred from homology"/>
<dbReference type="SUPFAM" id="SSF56349">
    <property type="entry name" value="DNA breaking-rejoining enzymes"/>
    <property type="match status" value="1"/>
</dbReference>
<evidence type="ECO:0000256" key="2">
    <source>
        <dbReference type="ARBA" id="ARBA00022908"/>
    </source>
</evidence>
<dbReference type="Gene3D" id="1.10.443.10">
    <property type="entry name" value="Intergrase catalytic core"/>
    <property type="match status" value="1"/>
</dbReference>
<dbReference type="Gene3D" id="1.10.150.130">
    <property type="match status" value="1"/>
</dbReference>
<reference evidence="6 7" key="1">
    <citation type="submission" date="2020-02" db="EMBL/GenBank/DDBJ databases">
        <title>Whole-genome analyses of novel actinobacteria.</title>
        <authorList>
            <person name="Sahin N."/>
            <person name="Tatar D."/>
        </authorList>
    </citation>
    <scope>NUCLEOTIDE SEQUENCE [LARGE SCALE GENOMIC DNA]</scope>
    <source>
        <strain evidence="6 7">SB3404</strain>
    </source>
</reference>
<accession>A0A6G4X061</accession>
<dbReference type="InterPro" id="IPR002104">
    <property type="entry name" value="Integrase_catalytic"/>
</dbReference>
<dbReference type="AlphaFoldDB" id="A0A6G4X061"/>
<dbReference type="InterPro" id="IPR013762">
    <property type="entry name" value="Integrase-like_cat_sf"/>
</dbReference>
<protein>
    <submittedName>
        <fullName evidence="6">Tyrosine-type recombinase/integrase</fullName>
    </submittedName>
</protein>
<name>A0A6G4X061_9ACTN</name>
<sequence>MEKYPLEQYGDRKRRRDCIGSWQARYRDADGVQKAKNYEKKGDADAFLDEVRSRVRAGTYLDTARGEITVAKWWDEWWPAHRSGKIGTRNQTVSRYRTHIEPKWGRRKLISLTYMEIQAWITNEVKGHATQTKTIQLLSSMMRSAVRDRRIPFNPVDDVVATATPQAKHPDDLRPPTLEQYALVRSNLPAYYHPLVDFAQESGMRWGEYAGLRWQHLNWSDATAVVREIVVDDHGRLLRQSMPKTSAGFRTVPLSGKAMDAVKAMEDIWGANPGTSTVQDGMCPVELIFKGPKSGKTTKTGKTFDGVMNRNNFRRLWIPAIKKAGIARLVINPETNRKEWWPRVHTYRHALATRLHAEGVPEKDVQLILGQERGGSVTWLYTHGTEESIATVRVAMEGGRHLRSVS</sequence>
<evidence type="ECO:0000313" key="7">
    <source>
        <dbReference type="Proteomes" id="UP000477722"/>
    </source>
</evidence>
<dbReference type="GO" id="GO:0015074">
    <property type="term" value="P:DNA integration"/>
    <property type="evidence" value="ECO:0007669"/>
    <property type="project" value="UniProtKB-KW"/>
</dbReference>
<dbReference type="GO" id="GO:0003677">
    <property type="term" value="F:DNA binding"/>
    <property type="evidence" value="ECO:0007669"/>
    <property type="project" value="UniProtKB-KW"/>
</dbReference>
<evidence type="ECO:0000259" key="5">
    <source>
        <dbReference type="PROSITE" id="PS51898"/>
    </source>
</evidence>
<dbReference type="PROSITE" id="PS51898">
    <property type="entry name" value="TYR_RECOMBINASE"/>
    <property type="match status" value="1"/>
</dbReference>
<keyword evidence="7" id="KW-1185">Reference proteome</keyword>
<comment type="similarity">
    <text evidence="1">Belongs to the 'phage' integrase family.</text>
</comment>
<keyword evidence="4" id="KW-0233">DNA recombination</keyword>
<dbReference type="EMBL" id="JAAKZZ010000179">
    <property type="protein sequence ID" value="NGO70247.1"/>
    <property type="molecule type" value="Genomic_DNA"/>
</dbReference>
<evidence type="ECO:0000313" key="6">
    <source>
        <dbReference type="EMBL" id="NGO70247.1"/>
    </source>
</evidence>
<gene>
    <name evidence="6" type="ORF">G5C65_18205</name>
</gene>
<evidence type="ECO:0000256" key="3">
    <source>
        <dbReference type="ARBA" id="ARBA00023125"/>
    </source>
</evidence>
<dbReference type="GO" id="GO:0006310">
    <property type="term" value="P:DNA recombination"/>
    <property type="evidence" value="ECO:0007669"/>
    <property type="project" value="UniProtKB-KW"/>
</dbReference>
<organism evidence="6 7">
    <name type="scientific">Streptomyces boncukensis</name>
    <dbReference type="NCBI Taxonomy" id="2711219"/>
    <lineage>
        <taxon>Bacteria</taxon>
        <taxon>Bacillati</taxon>
        <taxon>Actinomycetota</taxon>
        <taxon>Actinomycetes</taxon>
        <taxon>Kitasatosporales</taxon>
        <taxon>Streptomycetaceae</taxon>
        <taxon>Streptomyces</taxon>
    </lineage>
</organism>
<dbReference type="PANTHER" id="PTHR30629">
    <property type="entry name" value="PROPHAGE INTEGRASE"/>
    <property type="match status" value="1"/>
</dbReference>
<feature type="domain" description="Tyr recombinase" evidence="5">
    <location>
        <begin position="168"/>
        <end position="394"/>
    </location>
</feature>
<dbReference type="InterPro" id="IPR010998">
    <property type="entry name" value="Integrase_recombinase_N"/>
</dbReference>
<keyword evidence="3" id="KW-0238">DNA-binding</keyword>
<keyword evidence="2" id="KW-0229">DNA integration</keyword>